<feature type="coiled-coil region" evidence="1">
    <location>
        <begin position="22"/>
        <end position="119"/>
    </location>
</feature>
<protein>
    <submittedName>
        <fullName evidence="3">Uncharacterized protein</fullName>
    </submittedName>
</protein>
<evidence type="ECO:0000313" key="4">
    <source>
        <dbReference type="Proteomes" id="UP001151760"/>
    </source>
</evidence>
<evidence type="ECO:0000256" key="1">
    <source>
        <dbReference type="SAM" id="Coils"/>
    </source>
</evidence>
<sequence>MAPMASSDSEVKTCSKTCLKNNETLKKQYDDLRTELNKSQSDLANYKRGLASVEERLLFFKKNEVVFCEKVVVLKRDVSIRDSEINVLRSELEKLKQEKESYQLKIENFENASKSLDQLLGSQIADNSRKGVGFVSYNVVPPPHTGLFSPPKIDLSNSGLEEFQEPKFEGYGPKTSKNVSEESPDAPLVEKLVSDDKSEKKTIFPTVAKIEFVKSKQQEKPVRKPVKYAEMYRQVNTARPKAVVNAVRTNRVNAVKESVCWVWRPIKPNSASITLKRYDYVDARGRSRSLKFVKKSPVNKVWRVKQVKQVWQATGKLFTNVEFQWQPTRYTMWKDLEEFQQPEFEGYEPKDSKNVSTGALIIEDWESDSDDEKKPKSKVEKKIGVSKTVSPTVSKIEFVRPKQQKNQLGNQPKAVVNAVRTNQVNVVKALACWVWRPIKPNSPSITLKRYDYVDARGRSSIKYEDFNSQQSSPKLDIHLVNHQVSLLKASPLIPNYLTLILDVHLMNLQVSG</sequence>
<reference evidence="3" key="2">
    <citation type="submission" date="2022-01" db="EMBL/GenBank/DDBJ databases">
        <authorList>
            <person name="Yamashiro T."/>
            <person name="Shiraishi A."/>
            <person name="Satake H."/>
            <person name="Nakayama K."/>
        </authorList>
    </citation>
    <scope>NUCLEOTIDE SEQUENCE</scope>
</reference>
<keyword evidence="1" id="KW-0175">Coiled coil</keyword>
<feature type="region of interest" description="Disordered" evidence="2">
    <location>
        <begin position="166"/>
        <end position="187"/>
    </location>
</feature>
<keyword evidence="4" id="KW-1185">Reference proteome</keyword>
<evidence type="ECO:0000256" key="2">
    <source>
        <dbReference type="SAM" id="MobiDB-lite"/>
    </source>
</evidence>
<proteinExistence type="predicted"/>
<dbReference type="Proteomes" id="UP001151760">
    <property type="component" value="Unassembled WGS sequence"/>
</dbReference>
<gene>
    <name evidence="3" type="ORF">Tco_0839540</name>
</gene>
<name>A0ABQ5ARS5_9ASTR</name>
<comment type="caution">
    <text evidence="3">The sequence shown here is derived from an EMBL/GenBank/DDBJ whole genome shotgun (WGS) entry which is preliminary data.</text>
</comment>
<organism evidence="3 4">
    <name type="scientific">Tanacetum coccineum</name>
    <dbReference type="NCBI Taxonomy" id="301880"/>
    <lineage>
        <taxon>Eukaryota</taxon>
        <taxon>Viridiplantae</taxon>
        <taxon>Streptophyta</taxon>
        <taxon>Embryophyta</taxon>
        <taxon>Tracheophyta</taxon>
        <taxon>Spermatophyta</taxon>
        <taxon>Magnoliopsida</taxon>
        <taxon>eudicotyledons</taxon>
        <taxon>Gunneridae</taxon>
        <taxon>Pentapetalae</taxon>
        <taxon>asterids</taxon>
        <taxon>campanulids</taxon>
        <taxon>Asterales</taxon>
        <taxon>Asteraceae</taxon>
        <taxon>Asteroideae</taxon>
        <taxon>Anthemideae</taxon>
        <taxon>Anthemidinae</taxon>
        <taxon>Tanacetum</taxon>
    </lineage>
</organism>
<evidence type="ECO:0000313" key="3">
    <source>
        <dbReference type="EMBL" id="GJT05078.1"/>
    </source>
</evidence>
<dbReference type="EMBL" id="BQNB010012558">
    <property type="protein sequence ID" value="GJT05078.1"/>
    <property type="molecule type" value="Genomic_DNA"/>
</dbReference>
<reference evidence="3" key="1">
    <citation type="journal article" date="2022" name="Int. J. Mol. Sci.">
        <title>Draft Genome of Tanacetum Coccineum: Genomic Comparison of Closely Related Tanacetum-Family Plants.</title>
        <authorList>
            <person name="Yamashiro T."/>
            <person name="Shiraishi A."/>
            <person name="Nakayama K."/>
            <person name="Satake H."/>
        </authorList>
    </citation>
    <scope>NUCLEOTIDE SEQUENCE</scope>
</reference>
<accession>A0ABQ5ARS5</accession>